<name>A0A922AJZ4_CARIL</name>
<evidence type="ECO:0000313" key="4">
    <source>
        <dbReference type="Proteomes" id="UP000811246"/>
    </source>
</evidence>
<gene>
    <name evidence="3" type="ORF">I3842_13G042600</name>
</gene>
<dbReference type="PANTHER" id="PTHR33177:SF77">
    <property type="entry name" value="LITAF DOMAIN-CONTAINING PROTEIN"/>
    <property type="match status" value="1"/>
</dbReference>
<feature type="transmembrane region" description="Helical" evidence="1">
    <location>
        <begin position="97"/>
        <end position="118"/>
    </location>
</feature>
<proteinExistence type="predicted"/>
<evidence type="ECO:0000313" key="3">
    <source>
        <dbReference type="EMBL" id="KAG6680436.1"/>
    </source>
</evidence>
<keyword evidence="1" id="KW-0812">Transmembrane</keyword>
<dbReference type="EMBL" id="CM031837">
    <property type="protein sequence ID" value="KAG6680436.1"/>
    <property type="molecule type" value="Genomic_DNA"/>
</dbReference>
<sequence>MFPSTLIGLGDPANIPVGFQNNSDNEIGSGCIGKETKKRCFMEMRRCDISRDVDLELRLSPPGVSFWGKSSKTSPLSSQETTTSLDLNSSDYFDNSFILEVPSLCLMGCTLCLIYVMVSEADPKCPKCKRSFLIDMFRDNLSKRCRKSYL</sequence>
<evidence type="ECO:0000256" key="1">
    <source>
        <dbReference type="SAM" id="Phobius"/>
    </source>
</evidence>
<dbReference type="Proteomes" id="UP000811246">
    <property type="component" value="Chromosome 13"/>
</dbReference>
<dbReference type="OrthoDB" id="1581126at2759"/>
<protein>
    <recommendedName>
        <fullName evidence="2">GIR1-like zinc ribbon domain-containing protein</fullName>
    </recommendedName>
</protein>
<comment type="caution">
    <text evidence="3">The sequence shown here is derived from an EMBL/GenBank/DDBJ whole genome shotgun (WGS) entry which is preliminary data.</text>
</comment>
<dbReference type="PANTHER" id="PTHR33177">
    <property type="entry name" value="PUTATIVE-RELATED"/>
    <property type="match status" value="1"/>
</dbReference>
<reference evidence="3" key="1">
    <citation type="submission" date="2021-01" db="EMBL/GenBank/DDBJ databases">
        <authorList>
            <person name="Lovell J.T."/>
            <person name="Bentley N."/>
            <person name="Bhattarai G."/>
            <person name="Jenkins J.W."/>
            <person name="Sreedasyam A."/>
            <person name="Alarcon Y."/>
            <person name="Bock C."/>
            <person name="Boston L."/>
            <person name="Carlson J."/>
            <person name="Cervantes K."/>
            <person name="Clermont K."/>
            <person name="Krom N."/>
            <person name="Kubenka K."/>
            <person name="Mamidi S."/>
            <person name="Mattison C."/>
            <person name="Monteros M."/>
            <person name="Pisani C."/>
            <person name="Plott C."/>
            <person name="Rajasekar S."/>
            <person name="Rhein H.S."/>
            <person name="Rohla C."/>
            <person name="Song M."/>
            <person name="Hilaire R.S."/>
            <person name="Shu S."/>
            <person name="Wells L."/>
            <person name="Wang X."/>
            <person name="Webber J."/>
            <person name="Heerema R.J."/>
            <person name="Klein P."/>
            <person name="Conner P."/>
            <person name="Grauke L."/>
            <person name="Grimwood J."/>
            <person name="Schmutz J."/>
            <person name="Randall J.J."/>
        </authorList>
    </citation>
    <scope>NUCLEOTIDE SEQUENCE</scope>
    <source>
        <tissue evidence="3">Leaf</tissue>
    </source>
</reference>
<dbReference type="InterPro" id="IPR056440">
    <property type="entry name" value="Zn-ribbon_GIR1"/>
</dbReference>
<feature type="domain" description="GIR1-like zinc ribbon" evidence="2">
    <location>
        <begin position="103"/>
        <end position="136"/>
    </location>
</feature>
<organism evidence="3 4">
    <name type="scientific">Carya illinoinensis</name>
    <name type="common">Pecan</name>
    <dbReference type="NCBI Taxonomy" id="32201"/>
    <lineage>
        <taxon>Eukaryota</taxon>
        <taxon>Viridiplantae</taxon>
        <taxon>Streptophyta</taxon>
        <taxon>Embryophyta</taxon>
        <taxon>Tracheophyta</taxon>
        <taxon>Spermatophyta</taxon>
        <taxon>Magnoliopsida</taxon>
        <taxon>eudicotyledons</taxon>
        <taxon>Gunneridae</taxon>
        <taxon>Pentapetalae</taxon>
        <taxon>rosids</taxon>
        <taxon>fabids</taxon>
        <taxon>Fagales</taxon>
        <taxon>Juglandaceae</taxon>
        <taxon>Carya</taxon>
    </lineage>
</organism>
<dbReference type="AlphaFoldDB" id="A0A922AJZ4"/>
<evidence type="ECO:0000259" key="2">
    <source>
        <dbReference type="Pfam" id="PF24747"/>
    </source>
</evidence>
<accession>A0A922AJZ4</accession>
<keyword evidence="1" id="KW-1133">Transmembrane helix</keyword>
<dbReference type="Pfam" id="PF24747">
    <property type="entry name" value="Zn-ribbon_GIR1"/>
    <property type="match status" value="1"/>
</dbReference>
<dbReference type="InterPro" id="IPR055281">
    <property type="entry name" value="GIR1-2/SIED1"/>
</dbReference>
<keyword evidence="1" id="KW-0472">Membrane</keyword>